<evidence type="ECO:0008006" key="14">
    <source>
        <dbReference type="Google" id="ProtNLM"/>
    </source>
</evidence>
<accession>A0A9J6BQ74</accession>
<comment type="subcellular location">
    <subcellularLocation>
        <location evidence="1">Cell membrane</location>
        <topology evidence="1">Multi-pass membrane protein</topology>
    </subcellularLocation>
</comment>
<keyword evidence="4 10" id="KW-0812">Transmembrane</keyword>
<evidence type="ECO:0000313" key="13">
    <source>
        <dbReference type="Proteomes" id="UP001107558"/>
    </source>
</evidence>
<evidence type="ECO:0000256" key="8">
    <source>
        <dbReference type="ARBA" id="ARBA00023170"/>
    </source>
</evidence>
<dbReference type="InterPro" id="IPR012464">
    <property type="entry name" value="DUF1676"/>
</dbReference>
<evidence type="ECO:0000313" key="12">
    <source>
        <dbReference type="EMBL" id="KAG5671903.1"/>
    </source>
</evidence>
<evidence type="ECO:0000256" key="3">
    <source>
        <dbReference type="ARBA" id="ARBA00022606"/>
    </source>
</evidence>
<organism evidence="12 13">
    <name type="scientific">Polypedilum vanderplanki</name>
    <name type="common">Sleeping chironomid midge</name>
    <dbReference type="NCBI Taxonomy" id="319348"/>
    <lineage>
        <taxon>Eukaryota</taxon>
        <taxon>Metazoa</taxon>
        <taxon>Ecdysozoa</taxon>
        <taxon>Arthropoda</taxon>
        <taxon>Hexapoda</taxon>
        <taxon>Insecta</taxon>
        <taxon>Pterygota</taxon>
        <taxon>Neoptera</taxon>
        <taxon>Endopterygota</taxon>
        <taxon>Diptera</taxon>
        <taxon>Nematocera</taxon>
        <taxon>Chironomoidea</taxon>
        <taxon>Chironomidae</taxon>
        <taxon>Chironominae</taxon>
        <taxon>Polypedilum</taxon>
        <taxon>Polypedilum</taxon>
    </lineage>
</organism>
<keyword evidence="7 10" id="KW-0472">Membrane</keyword>
<dbReference type="InterPro" id="IPR004117">
    <property type="entry name" value="7tm6_olfct_rcpt"/>
</dbReference>
<dbReference type="GO" id="GO:0005886">
    <property type="term" value="C:plasma membrane"/>
    <property type="evidence" value="ECO:0007669"/>
    <property type="project" value="UniProtKB-SubCell"/>
</dbReference>
<dbReference type="Proteomes" id="UP001107558">
    <property type="component" value="Chromosome 3"/>
</dbReference>
<gene>
    <name evidence="12" type="ORF">PVAND_002072</name>
</gene>
<dbReference type="GO" id="GO:0007165">
    <property type="term" value="P:signal transduction"/>
    <property type="evidence" value="ECO:0007669"/>
    <property type="project" value="UniProtKB-KW"/>
</dbReference>
<reference evidence="12" key="1">
    <citation type="submission" date="2021-03" db="EMBL/GenBank/DDBJ databases">
        <title>Chromosome level genome of the anhydrobiotic midge Polypedilum vanderplanki.</title>
        <authorList>
            <person name="Yoshida Y."/>
            <person name="Kikawada T."/>
            <person name="Gusev O."/>
        </authorList>
    </citation>
    <scope>NUCLEOTIDE SEQUENCE</scope>
    <source>
        <strain evidence="12">NIAS01</strain>
        <tissue evidence="12">Whole body or cell culture</tissue>
    </source>
</reference>
<keyword evidence="11" id="KW-0732">Signal</keyword>
<feature type="transmembrane region" description="Helical" evidence="10">
    <location>
        <begin position="422"/>
        <end position="444"/>
    </location>
</feature>
<dbReference type="OrthoDB" id="8194504at2759"/>
<dbReference type="PANTHER" id="PTHR21137">
    <property type="entry name" value="ODORANT RECEPTOR"/>
    <property type="match status" value="1"/>
</dbReference>
<keyword evidence="5" id="KW-0552">Olfaction</keyword>
<feature type="transmembrane region" description="Helical" evidence="10">
    <location>
        <begin position="483"/>
        <end position="507"/>
    </location>
</feature>
<comment type="caution">
    <text evidence="12">The sequence shown here is derived from an EMBL/GenBank/DDBJ whole genome shotgun (WGS) entry which is preliminary data.</text>
</comment>
<evidence type="ECO:0000256" key="4">
    <source>
        <dbReference type="ARBA" id="ARBA00022692"/>
    </source>
</evidence>
<protein>
    <recommendedName>
        <fullName evidence="14">Odorant receptor</fullName>
    </recommendedName>
</protein>
<evidence type="ECO:0000256" key="1">
    <source>
        <dbReference type="ARBA" id="ARBA00004651"/>
    </source>
</evidence>
<evidence type="ECO:0000256" key="6">
    <source>
        <dbReference type="ARBA" id="ARBA00022989"/>
    </source>
</evidence>
<feature type="transmembrane region" description="Helical" evidence="10">
    <location>
        <begin position="580"/>
        <end position="599"/>
    </location>
</feature>
<keyword evidence="3" id="KW-0716">Sensory transduction</keyword>
<feature type="transmembrane region" description="Helical" evidence="10">
    <location>
        <begin position="363"/>
        <end position="386"/>
    </location>
</feature>
<dbReference type="GO" id="GO:0005549">
    <property type="term" value="F:odorant binding"/>
    <property type="evidence" value="ECO:0007669"/>
    <property type="project" value="InterPro"/>
</dbReference>
<sequence>MNCKKVLFLSVLIFAIKQSAQTPVSSSQEDHVNIDVDLSCITNATCLTSVSNKVIRALKLKKSIDIGPISVTPLKNAQNEGRAVTKLWDIAGNNAINIPIGAYSLSVQKSDEYENYLEISVSKSAFEGRRRRFGGPGGKKQMQMFVPSFLVASQVGWWLLALAGVTLLSIKAFLVSKLALVIAGVMTFKKLFDHHHGIHPHPFYEHHEPLMVPLNFGYDGFSGPAAFPSDFHPSLPIGHEQTAALHANGALGAESSPQNVVSNATGASVSAPGLSAFATVVMTEVKEILQKKKEIKSLSFYKSSFLAWRILFIDFLNNEVVNNSNAKKYFNYIVYTAHCVNLLLYGISNLSCICRRPIEIEKLFLGISIMATMSIIVMRYSCIYWNSNKLRNVVDKLPTNYTEQDVKKFSVDKRLKGMKKFIGIYFFYMCTSYIFVIVGPFFIYMQTGNKIFPLAIEIPFDTNSIFVYLVVFFWIILSHTDHIILVIINDSILYGIINVIALEFSILKENFEDLKSIKDEVQFKVKLVTIIERQNELHEMVKNLQKIFSPSLFFNFIIVSFIMCFNAFQASTTNSFIEMIFAFMFGLSSTNQIFLQCYFGEKLKVASESVFCGIYNCGWENIENIKLRKCLILVLERAQKPATLKILDIADINMNQFENNLHGSGKKVLPFLIELVFEISGNVVLSIIFTWAVNLKSKAKELTKNATGSLSLRIKFCNHLQETLHKILFYLSI</sequence>
<proteinExistence type="predicted"/>
<dbReference type="EMBL" id="JADBJN010000003">
    <property type="protein sequence ID" value="KAG5671903.1"/>
    <property type="molecule type" value="Genomic_DNA"/>
</dbReference>
<evidence type="ECO:0000256" key="7">
    <source>
        <dbReference type="ARBA" id="ARBA00023136"/>
    </source>
</evidence>
<feature type="signal peptide" evidence="11">
    <location>
        <begin position="1"/>
        <end position="21"/>
    </location>
</feature>
<feature type="transmembrane region" description="Helical" evidence="10">
    <location>
        <begin position="451"/>
        <end position="477"/>
    </location>
</feature>
<dbReference type="PANTHER" id="PTHR21137:SF35">
    <property type="entry name" value="ODORANT RECEPTOR 19A-RELATED"/>
    <property type="match status" value="1"/>
</dbReference>
<evidence type="ECO:0000256" key="10">
    <source>
        <dbReference type="SAM" id="Phobius"/>
    </source>
</evidence>
<feature type="transmembrane region" description="Helical" evidence="10">
    <location>
        <begin position="155"/>
        <end position="180"/>
    </location>
</feature>
<evidence type="ECO:0000256" key="2">
    <source>
        <dbReference type="ARBA" id="ARBA00022475"/>
    </source>
</evidence>
<evidence type="ECO:0000256" key="11">
    <source>
        <dbReference type="SAM" id="SignalP"/>
    </source>
</evidence>
<feature type="chain" id="PRO_5039949786" description="Odorant receptor" evidence="11">
    <location>
        <begin position="22"/>
        <end position="733"/>
    </location>
</feature>
<dbReference type="Pfam" id="PF07898">
    <property type="entry name" value="DUF1676"/>
    <property type="match status" value="1"/>
</dbReference>
<name>A0A9J6BQ74_POLVA</name>
<dbReference type="AlphaFoldDB" id="A0A9J6BQ74"/>
<dbReference type="Pfam" id="PF02949">
    <property type="entry name" value="7tm_6"/>
    <property type="match status" value="1"/>
</dbReference>
<dbReference type="GO" id="GO:0004984">
    <property type="term" value="F:olfactory receptor activity"/>
    <property type="evidence" value="ECO:0007669"/>
    <property type="project" value="InterPro"/>
</dbReference>
<feature type="transmembrane region" description="Helical" evidence="10">
    <location>
        <begin position="329"/>
        <end position="351"/>
    </location>
</feature>
<feature type="transmembrane region" description="Helical" evidence="10">
    <location>
        <begin position="547"/>
        <end position="568"/>
    </location>
</feature>
<evidence type="ECO:0000256" key="5">
    <source>
        <dbReference type="ARBA" id="ARBA00022725"/>
    </source>
</evidence>
<keyword evidence="13" id="KW-1185">Reference proteome</keyword>
<keyword evidence="9" id="KW-0807">Transducer</keyword>
<keyword evidence="2" id="KW-1003">Cell membrane</keyword>
<keyword evidence="8" id="KW-0675">Receptor</keyword>
<keyword evidence="6 10" id="KW-1133">Transmembrane helix</keyword>
<feature type="transmembrane region" description="Helical" evidence="10">
    <location>
        <begin position="671"/>
        <end position="693"/>
    </location>
</feature>
<evidence type="ECO:0000256" key="9">
    <source>
        <dbReference type="ARBA" id="ARBA00023224"/>
    </source>
</evidence>